<dbReference type="Proteomes" id="UP000001035">
    <property type="component" value="Chromosome 1"/>
</dbReference>
<dbReference type="HOGENOM" id="CLU_181329_0_0_4"/>
<sequence>MIADSNEKQSHVNLSPKPSGGEAIPSHVLADDALSAREGLANRNVLADRSDALGPTFVEEIGPLDVIPLFITRANARELFGRRPGETVAQALVRMAEDGW</sequence>
<keyword evidence="3" id="KW-1185">Reference proteome</keyword>
<reference evidence="2 3" key="1">
    <citation type="journal article" date="2009" name="J. Bacteriol.">
        <title>The genome of Burkholderia cenocepacia J2315, an epidemic pathogen of cystic fibrosis patients.</title>
        <authorList>
            <person name="Holden M.T."/>
            <person name="Seth-Smith H.M."/>
            <person name="Crossman L.C."/>
            <person name="Sebaihia M."/>
            <person name="Bentley S.D."/>
            <person name="Cerdeno-Tarraga A.M."/>
            <person name="Thomson N.R."/>
            <person name="Bason N."/>
            <person name="Quail M.A."/>
            <person name="Sharp S."/>
            <person name="Cherevach I."/>
            <person name="Churcher C."/>
            <person name="Goodhead I."/>
            <person name="Hauser H."/>
            <person name="Holroyd N."/>
            <person name="Mungall K."/>
            <person name="Scott P."/>
            <person name="Walker D."/>
            <person name="White B."/>
            <person name="Rose H."/>
            <person name="Iversen P."/>
            <person name="Mil-Homens D."/>
            <person name="Rocha E.P."/>
            <person name="Fialho A.M."/>
            <person name="Baldwin A."/>
            <person name="Dowson C."/>
            <person name="Barrell B.G."/>
            <person name="Govan J.R."/>
            <person name="Vandamme P."/>
            <person name="Hart C.A."/>
            <person name="Mahenthiralingam E."/>
            <person name="Parkhill J."/>
        </authorList>
    </citation>
    <scope>NUCLEOTIDE SEQUENCE [LARGE SCALE GENOMIC DNA]</scope>
    <source>
        <strain evidence="3">ATCC BAA-245 / DSM 16553 / LMG 16656 / NCTC 13227 / J2315 / CF5610</strain>
    </source>
</reference>
<dbReference type="EMBL" id="AM747720">
    <property type="protein sequence ID" value="CAR50486.1"/>
    <property type="molecule type" value="Genomic_DNA"/>
</dbReference>
<gene>
    <name evidence="2" type="ORF">BCAL0177</name>
</gene>
<organism evidence="2 3">
    <name type="scientific">Burkholderia cenocepacia (strain ATCC BAA-245 / DSM 16553 / LMG 16656 / NCTC 13227 / J2315 / CF5610)</name>
    <name type="common">Burkholderia cepacia (strain J2315)</name>
    <dbReference type="NCBI Taxonomy" id="216591"/>
    <lineage>
        <taxon>Bacteria</taxon>
        <taxon>Pseudomonadati</taxon>
        <taxon>Pseudomonadota</taxon>
        <taxon>Betaproteobacteria</taxon>
        <taxon>Burkholderiales</taxon>
        <taxon>Burkholderiaceae</taxon>
        <taxon>Burkholderia</taxon>
        <taxon>Burkholderia cepacia complex</taxon>
    </lineage>
</organism>
<accession>B4EEA2</accession>
<protein>
    <submittedName>
        <fullName evidence="2">Plasmid conjugal transfer protein</fullName>
    </submittedName>
</protein>
<dbReference type="eggNOG" id="ENOG5032PRC">
    <property type="taxonomic scope" value="Bacteria"/>
</dbReference>
<dbReference type="AlphaFoldDB" id="B4EEA2"/>
<evidence type="ECO:0000313" key="2">
    <source>
        <dbReference type="EMBL" id="CAR50486.1"/>
    </source>
</evidence>
<feature type="region of interest" description="Disordered" evidence="1">
    <location>
        <begin position="1"/>
        <end position="25"/>
    </location>
</feature>
<dbReference type="RefSeq" id="WP_012492281.1">
    <property type="nucleotide sequence ID" value="NC_011000.1"/>
</dbReference>
<feature type="compositionally biased region" description="Basic and acidic residues" evidence="1">
    <location>
        <begin position="1"/>
        <end position="10"/>
    </location>
</feature>
<evidence type="ECO:0000313" key="3">
    <source>
        <dbReference type="Proteomes" id="UP000001035"/>
    </source>
</evidence>
<proteinExistence type="predicted"/>
<dbReference type="KEGG" id="bcj:BCAL0177"/>
<name>B4EEA2_BURCJ</name>
<evidence type="ECO:0000256" key="1">
    <source>
        <dbReference type="SAM" id="MobiDB-lite"/>
    </source>
</evidence>